<dbReference type="Pfam" id="PF03551">
    <property type="entry name" value="PadR"/>
    <property type="match status" value="1"/>
</dbReference>
<protein>
    <submittedName>
        <fullName evidence="3">DNA-binding transcriptional regulator, PadR family</fullName>
    </submittedName>
</protein>
<dbReference type="InterPro" id="IPR036388">
    <property type="entry name" value="WH-like_DNA-bd_sf"/>
</dbReference>
<dbReference type="CDD" id="cd00090">
    <property type="entry name" value="HTH_ARSR"/>
    <property type="match status" value="1"/>
</dbReference>
<dbReference type="SUPFAM" id="SSF46785">
    <property type="entry name" value="Winged helix' DNA-binding domain"/>
    <property type="match status" value="1"/>
</dbReference>
<sequence length="252" mass="27245">MSAMFAHGSLRLYLLSLLAERPRHGYELIQALSDRFGGTYSPSAGTIYPRLAKLEEEGLVTKQADGRKTVYEITDAGRAELHAREGELGAIEDEVTDSVRRLADQVRTGVNSAMKTLRADLASAARQARDASSPSAPRGYDGTPESWDPTGSSTWEAPTPPSAGPPPHAAPTSPDKPPTSLTPTSPNEDTSARLDSRRALNEADMVLNEFRQQLRTDLRTQAAHSNVPSQTVPSLRRQLADVRASILATLHP</sequence>
<keyword evidence="3" id="KW-0238">DNA-binding</keyword>
<dbReference type="PANTHER" id="PTHR43252:SF7">
    <property type="entry name" value="TRANSCRIPTIONAL REGULATOR YQJI"/>
    <property type="match status" value="1"/>
</dbReference>
<dbReference type="AlphaFoldDB" id="A0A5E9FV66"/>
<accession>A0A5E9FV66</accession>
<dbReference type="InterPro" id="IPR005149">
    <property type="entry name" value="Tscrpt_reg_PadR_N"/>
</dbReference>
<dbReference type="GO" id="GO:0003677">
    <property type="term" value="F:DNA binding"/>
    <property type="evidence" value="ECO:0007669"/>
    <property type="project" value="UniProtKB-KW"/>
</dbReference>
<reference evidence="3 4" key="1">
    <citation type="submission" date="2016-10" db="EMBL/GenBank/DDBJ databases">
        <authorList>
            <person name="Varghese N."/>
            <person name="Submissions S."/>
        </authorList>
    </citation>
    <scope>NUCLEOTIDE SEQUENCE [LARGE SCALE GENOMIC DNA]</scope>
    <source>
        <strain evidence="3 4">CGMCC 1.11215</strain>
    </source>
</reference>
<evidence type="ECO:0000313" key="4">
    <source>
        <dbReference type="Proteomes" id="UP000199639"/>
    </source>
</evidence>
<dbReference type="EMBL" id="FNIB01000001">
    <property type="protein sequence ID" value="SDM44817.1"/>
    <property type="molecule type" value="Genomic_DNA"/>
</dbReference>
<feature type="compositionally biased region" description="Pro residues" evidence="1">
    <location>
        <begin position="158"/>
        <end position="177"/>
    </location>
</feature>
<organism evidence="3 4">
    <name type="scientific">Cryobacterium flavum</name>
    <dbReference type="NCBI Taxonomy" id="1424659"/>
    <lineage>
        <taxon>Bacteria</taxon>
        <taxon>Bacillati</taxon>
        <taxon>Actinomycetota</taxon>
        <taxon>Actinomycetes</taxon>
        <taxon>Micrococcales</taxon>
        <taxon>Microbacteriaceae</taxon>
        <taxon>Cryobacterium</taxon>
    </lineage>
</organism>
<evidence type="ECO:0000256" key="1">
    <source>
        <dbReference type="SAM" id="MobiDB-lite"/>
    </source>
</evidence>
<evidence type="ECO:0000259" key="2">
    <source>
        <dbReference type="Pfam" id="PF03551"/>
    </source>
</evidence>
<proteinExistence type="predicted"/>
<dbReference type="InterPro" id="IPR036390">
    <property type="entry name" value="WH_DNA-bd_sf"/>
</dbReference>
<dbReference type="PANTHER" id="PTHR43252">
    <property type="entry name" value="TRANSCRIPTIONAL REGULATOR YQJI"/>
    <property type="match status" value="1"/>
</dbReference>
<dbReference type="InterPro" id="IPR011991">
    <property type="entry name" value="ArsR-like_HTH"/>
</dbReference>
<dbReference type="STRING" id="1424659.SAMN05216368_10122"/>
<dbReference type="Proteomes" id="UP000199639">
    <property type="component" value="Unassembled WGS sequence"/>
</dbReference>
<name>A0A5E9FV66_9MICO</name>
<feature type="compositionally biased region" description="Low complexity" evidence="1">
    <location>
        <begin position="121"/>
        <end position="138"/>
    </location>
</feature>
<feature type="compositionally biased region" description="Polar residues" evidence="1">
    <location>
        <begin position="179"/>
        <end position="189"/>
    </location>
</feature>
<feature type="region of interest" description="Disordered" evidence="1">
    <location>
        <begin position="121"/>
        <end position="193"/>
    </location>
</feature>
<gene>
    <name evidence="3" type="ORF">SAMN05216368_10122</name>
</gene>
<dbReference type="RefSeq" id="WP_420838484.1">
    <property type="nucleotide sequence ID" value="NZ_FNIB01000001.1"/>
</dbReference>
<dbReference type="Gene3D" id="1.10.10.10">
    <property type="entry name" value="Winged helix-like DNA-binding domain superfamily/Winged helix DNA-binding domain"/>
    <property type="match status" value="1"/>
</dbReference>
<feature type="domain" description="Transcription regulator PadR N-terminal" evidence="2">
    <location>
        <begin position="14"/>
        <end position="82"/>
    </location>
</feature>
<evidence type="ECO:0000313" key="3">
    <source>
        <dbReference type="EMBL" id="SDM44817.1"/>
    </source>
</evidence>